<dbReference type="Pfam" id="PF13905">
    <property type="entry name" value="Thioredoxin_8"/>
    <property type="match status" value="1"/>
</dbReference>
<feature type="domain" description="Thioredoxin" evidence="2">
    <location>
        <begin position="332"/>
        <end position="481"/>
    </location>
</feature>
<evidence type="ECO:0000313" key="3">
    <source>
        <dbReference type="EMBL" id="WPU96492.1"/>
    </source>
</evidence>
<dbReference type="InterPro" id="IPR036249">
    <property type="entry name" value="Thioredoxin-like_sf"/>
</dbReference>
<feature type="signal peptide" evidence="1">
    <location>
        <begin position="1"/>
        <end position="17"/>
    </location>
</feature>
<dbReference type="InterPro" id="IPR050553">
    <property type="entry name" value="Thioredoxin_ResA/DsbE_sf"/>
</dbReference>
<dbReference type="PROSITE" id="PS51352">
    <property type="entry name" value="THIOREDOXIN_2"/>
    <property type="match status" value="1"/>
</dbReference>
<evidence type="ECO:0000259" key="2">
    <source>
        <dbReference type="PROSITE" id="PS51352"/>
    </source>
</evidence>
<protein>
    <submittedName>
        <fullName evidence="3">Thioredoxin family protein</fullName>
    </submittedName>
</protein>
<feature type="chain" id="PRO_5045308815" evidence="1">
    <location>
        <begin position="18"/>
        <end position="482"/>
    </location>
</feature>
<evidence type="ECO:0000313" key="4">
    <source>
        <dbReference type="Proteomes" id="UP001324380"/>
    </source>
</evidence>
<proteinExistence type="predicted"/>
<dbReference type="Proteomes" id="UP001324380">
    <property type="component" value="Chromosome"/>
</dbReference>
<name>A0ABZ0TUD9_9SPHI</name>
<dbReference type="EMBL" id="CP139558">
    <property type="protein sequence ID" value="WPU96492.1"/>
    <property type="molecule type" value="Genomic_DNA"/>
</dbReference>
<dbReference type="PANTHER" id="PTHR42852:SF13">
    <property type="entry name" value="PROTEIN DIPZ"/>
    <property type="match status" value="1"/>
</dbReference>
<gene>
    <name evidence="3" type="ORF">SNE25_13275</name>
</gene>
<sequence length="482" mass="54988">MKTITLICLLMTSTAMAFCQRQRTILTGDFPHLKNGDTVSLLVYKFGEFPFNAKELRNSYSSAVSDHHFTINVSLQDNGPYECRLIIPKLRITPNIFIVEKGDSLHVTGTDISLNDVTGKGALKTNVLRQMDGIWNSLAQEAATKSRHLSVASGFELVIENSQKAITLCRNYVIKQRKLNPVDRNLLMAYAQNPIWDIYDVIYFGDYNSKQKDTIRKQLNDVWLPFRNKNLKSSDLKSMIHDYRYAQNMIKDYSLRQIAEKHDFGALSDNTDLWKKYQYFKKRYTGLVREKLIAALMLSAPKSNDIAICYDDAKKFLTQKNFKTALDLYCQSLPGTPAYNFTLLDSNKTAHHLADFKGKVLILDFWFTGCGNCRELTPKLRTVEEQFKNDPRVLFVSISSDKNFELWKSSLRGGLYTTSPSEFNLYTGGNGMSDPLYKKTNTYSAPTLKLIDARGNWCENPIDCRFDDGKDLIAKVKKALGD</sequence>
<dbReference type="RefSeq" id="WP_321565586.1">
    <property type="nucleotide sequence ID" value="NZ_CP139558.1"/>
</dbReference>
<dbReference type="InterPro" id="IPR012336">
    <property type="entry name" value="Thioredoxin-like_fold"/>
</dbReference>
<keyword evidence="4" id="KW-1185">Reference proteome</keyword>
<dbReference type="InterPro" id="IPR013766">
    <property type="entry name" value="Thioredoxin_domain"/>
</dbReference>
<organism evidence="3 4">
    <name type="scientific">Mucilaginibacter sabulilitoris</name>
    <dbReference type="NCBI Taxonomy" id="1173583"/>
    <lineage>
        <taxon>Bacteria</taxon>
        <taxon>Pseudomonadati</taxon>
        <taxon>Bacteroidota</taxon>
        <taxon>Sphingobacteriia</taxon>
        <taxon>Sphingobacteriales</taxon>
        <taxon>Sphingobacteriaceae</taxon>
        <taxon>Mucilaginibacter</taxon>
    </lineage>
</organism>
<keyword evidence="1" id="KW-0732">Signal</keyword>
<dbReference type="CDD" id="cd02966">
    <property type="entry name" value="TlpA_like_family"/>
    <property type="match status" value="1"/>
</dbReference>
<dbReference type="Gene3D" id="3.40.30.10">
    <property type="entry name" value="Glutaredoxin"/>
    <property type="match status" value="1"/>
</dbReference>
<accession>A0ABZ0TUD9</accession>
<evidence type="ECO:0000256" key="1">
    <source>
        <dbReference type="SAM" id="SignalP"/>
    </source>
</evidence>
<dbReference type="SUPFAM" id="SSF52833">
    <property type="entry name" value="Thioredoxin-like"/>
    <property type="match status" value="1"/>
</dbReference>
<dbReference type="PANTHER" id="PTHR42852">
    <property type="entry name" value="THIOL:DISULFIDE INTERCHANGE PROTEIN DSBE"/>
    <property type="match status" value="1"/>
</dbReference>
<reference evidence="3 4" key="1">
    <citation type="submission" date="2023-11" db="EMBL/GenBank/DDBJ databases">
        <title>Analysis of the Genomes of Mucilaginibacter gossypii cycad 4 and M. sabulilitoris SNA2: microbes with the potential for plant growth promotion.</title>
        <authorList>
            <person name="Hirsch A.M."/>
            <person name="Humm E."/>
            <person name="Rubbi M."/>
            <person name="Del Vecchio G."/>
            <person name="Ha S.M."/>
            <person name="Pellegrini M."/>
            <person name="Gunsalus R.P."/>
        </authorList>
    </citation>
    <scope>NUCLEOTIDE SEQUENCE [LARGE SCALE GENOMIC DNA]</scope>
    <source>
        <strain evidence="3 4">SNA2</strain>
    </source>
</reference>